<dbReference type="HOGENOM" id="CLU_089939_0_0_5"/>
<feature type="signal peptide" evidence="2">
    <location>
        <begin position="1"/>
        <end position="28"/>
    </location>
</feature>
<dbReference type="Proteomes" id="UP000005952">
    <property type="component" value="Chromosome"/>
</dbReference>
<dbReference type="STRING" id="670307.HYPDE_30173"/>
<dbReference type="OrthoDB" id="8017994at2"/>
<dbReference type="Pfam" id="PF06776">
    <property type="entry name" value="IalB"/>
    <property type="match status" value="1"/>
</dbReference>
<evidence type="ECO:0000256" key="1">
    <source>
        <dbReference type="SAM" id="MobiDB-lite"/>
    </source>
</evidence>
<dbReference type="KEGG" id="hdt:HYPDE_30173"/>
<organism evidence="3 4">
    <name type="scientific">Hyphomicrobium denitrificans 1NES1</name>
    <dbReference type="NCBI Taxonomy" id="670307"/>
    <lineage>
        <taxon>Bacteria</taxon>
        <taxon>Pseudomonadati</taxon>
        <taxon>Pseudomonadota</taxon>
        <taxon>Alphaproteobacteria</taxon>
        <taxon>Hyphomicrobiales</taxon>
        <taxon>Hyphomicrobiaceae</taxon>
        <taxon>Hyphomicrobium</taxon>
    </lineage>
</organism>
<feature type="chain" id="PRO_5004105827" evidence="2">
    <location>
        <begin position="29"/>
        <end position="292"/>
    </location>
</feature>
<evidence type="ECO:0000313" key="4">
    <source>
        <dbReference type="Proteomes" id="UP000005952"/>
    </source>
</evidence>
<gene>
    <name evidence="3" type="ORF">HYPDE_30173</name>
</gene>
<dbReference type="InterPro" id="IPR038696">
    <property type="entry name" value="IalB_sf"/>
</dbReference>
<feature type="region of interest" description="Disordered" evidence="1">
    <location>
        <begin position="257"/>
        <end position="292"/>
    </location>
</feature>
<dbReference type="EMBL" id="CP005587">
    <property type="protein sequence ID" value="AGK57709.1"/>
    <property type="molecule type" value="Genomic_DNA"/>
</dbReference>
<dbReference type="Gene3D" id="2.60.40.1880">
    <property type="entry name" value="Invasion associated locus B (IalB) protein"/>
    <property type="match status" value="1"/>
</dbReference>
<protein>
    <submittedName>
        <fullName evidence="3">Invasion associated locus B family protein</fullName>
    </submittedName>
</protein>
<reference evidence="3 4" key="1">
    <citation type="journal article" date="2013" name="Genome Announc.">
        <title>Genome sequences for three denitrifying bacterial strains isolated from a uranium- and nitrate-contaminated subsurface environment.</title>
        <authorList>
            <person name="Venkatramanan R."/>
            <person name="Prakash O."/>
            <person name="Woyke T."/>
            <person name="Chain P."/>
            <person name="Goodwin L.A."/>
            <person name="Watson D."/>
            <person name="Brooks S."/>
            <person name="Kostka J.E."/>
            <person name="Green S.J."/>
        </authorList>
    </citation>
    <scope>NUCLEOTIDE SEQUENCE [LARGE SCALE GENOMIC DNA]</scope>
    <source>
        <strain evidence="3 4">1NES1</strain>
    </source>
</reference>
<evidence type="ECO:0000256" key="2">
    <source>
        <dbReference type="SAM" id="SignalP"/>
    </source>
</evidence>
<evidence type="ECO:0000313" key="3">
    <source>
        <dbReference type="EMBL" id="AGK57709.1"/>
    </source>
</evidence>
<dbReference type="InterPro" id="IPR010642">
    <property type="entry name" value="Invasion_prot_B"/>
</dbReference>
<sequence length="292" mass="30628">MANAVLRTSGRALVSVLAMVAAMSAASAQDKEKEVQIAPKKIQSAPAPAAPAAKAAPAANAAAAASKSAWVKLCEKAPVAKKDKDGKEVKEEKQLCLTHHERLDGNTGMVLVSAAIREIEGNPKKSLMIMVPLGMAIPPGLRAAVYSKDEWAKASKNEKIDESKLKPIELHYSLCHPAGCTAETEATPEILDQLSKGGGIMVLAMNAAAQPVGFPVPLDGYNEAAAGPPVDNKKYAEARSALMQQIRNRQQKLAEQWKANELKNLPLDAPGAPPTTTGSTAPKAPAAAPKQK</sequence>
<dbReference type="RefSeq" id="WP_015597744.1">
    <property type="nucleotide sequence ID" value="NC_021172.1"/>
</dbReference>
<keyword evidence="2" id="KW-0732">Signal</keyword>
<proteinExistence type="predicted"/>
<name>N0B2G8_9HYPH</name>
<keyword evidence="4" id="KW-1185">Reference proteome</keyword>
<accession>N0B2G8</accession>
<dbReference type="AlphaFoldDB" id="N0B2G8"/>
<dbReference type="eggNOG" id="COG5342">
    <property type="taxonomic scope" value="Bacteria"/>
</dbReference>
<feature type="compositionally biased region" description="Low complexity" evidence="1">
    <location>
        <begin position="274"/>
        <end position="292"/>
    </location>
</feature>